<feature type="compositionally biased region" description="Polar residues" evidence="9">
    <location>
        <begin position="299"/>
        <end position="316"/>
    </location>
</feature>
<feature type="compositionally biased region" description="Pro residues" evidence="9">
    <location>
        <begin position="205"/>
        <end position="217"/>
    </location>
</feature>
<dbReference type="GeneID" id="54481218"/>
<evidence type="ECO:0000313" key="13">
    <source>
        <dbReference type="Proteomes" id="UP000799437"/>
    </source>
</evidence>
<evidence type="ECO:0000313" key="12">
    <source>
        <dbReference type="EMBL" id="KAF2761042.1"/>
    </source>
</evidence>
<keyword evidence="5" id="KW-0325">Glycoprotein</keyword>
<keyword evidence="6 10" id="KW-0732">Signal</keyword>
<organism evidence="12 13">
    <name type="scientific">Pseudovirgaria hyperparasitica</name>
    <dbReference type="NCBI Taxonomy" id="470096"/>
    <lineage>
        <taxon>Eukaryota</taxon>
        <taxon>Fungi</taxon>
        <taxon>Dikarya</taxon>
        <taxon>Ascomycota</taxon>
        <taxon>Pezizomycotina</taxon>
        <taxon>Dothideomycetes</taxon>
        <taxon>Dothideomycetes incertae sedis</taxon>
        <taxon>Acrospermales</taxon>
        <taxon>Acrospermaceae</taxon>
        <taxon>Pseudovirgaria</taxon>
    </lineage>
</organism>
<dbReference type="GO" id="GO:0098552">
    <property type="term" value="C:side of membrane"/>
    <property type="evidence" value="ECO:0007669"/>
    <property type="project" value="UniProtKB-KW"/>
</dbReference>
<feature type="signal peptide" evidence="10">
    <location>
        <begin position="1"/>
        <end position="19"/>
    </location>
</feature>
<keyword evidence="8" id="KW-0449">Lipoprotein</keyword>
<dbReference type="GO" id="GO:0005576">
    <property type="term" value="C:extracellular region"/>
    <property type="evidence" value="ECO:0007669"/>
    <property type="project" value="UniProtKB-SubCell"/>
</dbReference>
<keyword evidence="5" id="KW-0472">Membrane</keyword>
<dbReference type="InterPro" id="IPR008427">
    <property type="entry name" value="Extracellular_membr_CFEM_dom"/>
</dbReference>
<sequence length="649" mass="67103">MKVTTTVLLGALAAQQAVATWDLHAPAFSCPSKIPHTCDDKEKSGFKWDGLKVGADVGNYNGYQFPGFKCSSKLGKRDNLGKRTFQDKCITGKVTKDKSAGPKITCPSKEFSIKEFQVSVDHDVDVEFHYGMPDGSICKQHVPCKAGGSTVTNTQCGGAKEVTFQIPQKGKHDSCEIGFHGIDFYCEKPSPPPQCDGSSNDCSTPTPPEQPPVPQPTPTGAVTTPTGELPKPTGELPNPTGELPNPTGELPNPTGELPKPTDELPNPTGELPKPTGELPNPTGEIPTPTGQTPTGQVPSSMGDTSSPADETPIQTGNPPAPYPPAGPSENPPEGPSDTPCKDDTCGSSPPAVSMPPTTNTSSPVFPSAYPPVGSDVVVSPSSISTPSTPSTPLPTADCPSELQRCINTFAKFKCTDNTDSKCYCKDQGLVKEIIDCVDAWTHDQDLISKALSFFVGICAPYVPKNPAIVTDCPTSITLGPGSGPAPTPAPDAPASDVQYPGAVTEAPQTPAVPAVTTPVTTLTVIQTNTPTYDNEHPESSVLNTTTITMTVPQVHFVTAPAPDQTGSPIVGLIPGAPAPVSANPTEAYPTGAYPTGAYSTGPHTTGFGTSVVVPTPTGTLPPTFTGAAVKMGTNVYGLFAGAVLAALAL</sequence>
<comment type="subcellular location">
    <subcellularLocation>
        <location evidence="1">Membrane</location>
        <topology evidence="1">Lipid-anchor</topology>
        <topology evidence="1">GPI-anchor</topology>
    </subcellularLocation>
    <subcellularLocation>
        <location evidence="2">Secreted</location>
    </subcellularLocation>
</comment>
<evidence type="ECO:0000256" key="9">
    <source>
        <dbReference type="SAM" id="MobiDB-lite"/>
    </source>
</evidence>
<keyword evidence="5" id="KW-0336">GPI-anchor</keyword>
<proteinExistence type="inferred from homology"/>
<feature type="region of interest" description="Disordered" evidence="9">
    <location>
        <begin position="191"/>
        <end position="366"/>
    </location>
</feature>
<dbReference type="EMBL" id="ML996567">
    <property type="protein sequence ID" value="KAF2761042.1"/>
    <property type="molecule type" value="Genomic_DNA"/>
</dbReference>
<feature type="compositionally biased region" description="Pro residues" evidence="9">
    <location>
        <begin position="318"/>
        <end position="334"/>
    </location>
</feature>
<keyword evidence="7" id="KW-1015">Disulfide bond</keyword>
<accession>A0A6A6WDZ4</accession>
<feature type="compositionally biased region" description="Polar residues" evidence="9">
    <location>
        <begin position="355"/>
        <end position="364"/>
    </location>
</feature>
<keyword evidence="13" id="KW-1185">Reference proteome</keyword>
<feature type="chain" id="PRO_5025670298" description="CFEM domain-containing protein" evidence="10">
    <location>
        <begin position="20"/>
        <end position="649"/>
    </location>
</feature>
<reference evidence="12" key="1">
    <citation type="journal article" date="2020" name="Stud. Mycol.">
        <title>101 Dothideomycetes genomes: a test case for predicting lifestyles and emergence of pathogens.</title>
        <authorList>
            <person name="Haridas S."/>
            <person name="Albert R."/>
            <person name="Binder M."/>
            <person name="Bloem J."/>
            <person name="Labutti K."/>
            <person name="Salamov A."/>
            <person name="Andreopoulos B."/>
            <person name="Baker S."/>
            <person name="Barry K."/>
            <person name="Bills G."/>
            <person name="Bluhm B."/>
            <person name="Cannon C."/>
            <person name="Castanera R."/>
            <person name="Culley D."/>
            <person name="Daum C."/>
            <person name="Ezra D."/>
            <person name="Gonzalez J."/>
            <person name="Henrissat B."/>
            <person name="Kuo A."/>
            <person name="Liang C."/>
            <person name="Lipzen A."/>
            <person name="Lutzoni F."/>
            <person name="Magnuson J."/>
            <person name="Mondo S."/>
            <person name="Nolan M."/>
            <person name="Ohm R."/>
            <person name="Pangilinan J."/>
            <person name="Park H.-J."/>
            <person name="Ramirez L."/>
            <person name="Alfaro M."/>
            <person name="Sun H."/>
            <person name="Tritt A."/>
            <person name="Yoshinaga Y."/>
            <person name="Zwiers L.-H."/>
            <person name="Turgeon B."/>
            <person name="Goodwin S."/>
            <person name="Spatafora J."/>
            <person name="Crous P."/>
            <person name="Grigoriev I."/>
        </authorList>
    </citation>
    <scope>NUCLEOTIDE SEQUENCE</scope>
    <source>
        <strain evidence="12">CBS 121739</strain>
    </source>
</reference>
<feature type="compositionally biased region" description="Low complexity" evidence="9">
    <location>
        <begin position="218"/>
        <end position="228"/>
    </location>
</feature>
<dbReference type="OrthoDB" id="5431405at2759"/>
<dbReference type="RefSeq" id="XP_033603493.1">
    <property type="nucleotide sequence ID" value="XM_033740164.1"/>
</dbReference>
<dbReference type="Pfam" id="PF05730">
    <property type="entry name" value="CFEM"/>
    <property type="match status" value="1"/>
</dbReference>
<evidence type="ECO:0000259" key="11">
    <source>
        <dbReference type="Pfam" id="PF05730"/>
    </source>
</evidence>
<evidence type="ECO:0000256" key="4">
    <source>
        <dbReference type="ARBA" id="ARBA00022525"/>
    </source>
</evidence>
<protein>
    <recommendedName>
        <fullName evidence="11">CFEM domain-containing protein</fullName>
    </recommendedName>
</protein>
<evidence type="ECO:0000256" key="8">
    <source>
        <dbReference type="ARBA" id="ARBA00023288"/>
    </source>
</evidence>
<keyword evidence="4" id="KW-0964">Secreted</keyword>
<evidence type="ECO:0000256" key="3">
    <source>
        <dbReference type="ARBA" id="ARBA00010031"/>
    </source>
</evidence>
<gene>
    <name evidence="12" type="ORF">EJ05DRAFT_250894</name>
</gene>
<name>A0A6A6WDZ4_9PEZI</name>
<evidence type="ECO:0000256" key="10">
    <source>
        <dbReference type="SAM" id="SignalP"/>
    </source>
</evidence>
<evidence type="ECO:0000256" key="6">
    <source>
        <dbReference type="ARBA" id="ARBA00022729"/>
    </source>
</evidence>
<evidence type="ECO:0000256" key="5">
    <source>
        <dbReference type="ARBA" id="ARBA00022622"/>
    </source>
</evidence>
<dbReference type="PRINTS" id="PR01217">
    <property type="entry name" value="PRICHEXTENSN"/>
</dbReference>
<feature type="compositionally biased region" description="Low complexity" evidence="9">
    <location>
        <begin position="281"/>
        <end position="298"/>
    </location>
</feature>
<feature type="domain" description="CFEM" evidence="11">
    <location>
        <begin position="397"/>
        <end position="459"/>
    </location>
</feature>
<evidence type="ECO:0000256" key="7">
    <source>
        <dbReference type="ARBA" id="ARBA00023157"/>
    </source>
</evidence>
<evidence type="ECO:0000256" key="1">
    <source>
        <dbReference type="ARBA" id="ARBA00004589"/>
    </source>
</evidence>
<dbReference type="AlphaFoldDB" id="A0A6A6WDZ4"/>
<evidence type="ECO:0000256" key="2">
    <source>
        <dbReference type="ARBA" id="ARBA00004613"/>
    </source>
</evidence>
<dbReference type="Proteomes" id="UP000799437">
    <property type="component" value="Unassembled WGS sequence"/>
</dbReference>
<comment type="similarity">
    <text evidence="3">Belongs to the RBT5 family.</text>
</comment>